<feature type="compositionally biased region" description="Low complexity" evidence="1">
    <location>
        <begin position="7"/>
        <end position="18"/>
    </location>
</feature>
<gene>
    <name evidence="2" type="ORF">M407DRAFT_242164</name>
</gene>
<reference evidence="3" key="2">
    <citation type="submission" date="2015-01" db="EMBL/GenBank/DDBJ databases">
        <title>Evolutionary Origins and Diversification of the Mycorrhizal Mutualists.</title>
        <authorList>
            <consortium name="DOE Joint Genome Institute"/>
            <consortium name="Mycorrhizal Genomics Consortium"/>
            <person name="Kohler A."/>
            <person name="Kuo A."/>
            <person name="Nagy L.G."/>
            <person name="Floudas D."/>
            <person name="Copeland A."/>
            <person name="Barry K.W."/>
            <person name="Cichocki N."/>
            <person name="Veneault-Fourrey C."/>
            <person name="LaButti K."/>
            <person name="Lindquist E.A."/>
            <person name="Lipzen A."/>
            <person name="Lundell T."/>
            <person name="Morin E."/>
            <person name="Murat C."/>
            <person name="Riley R."/>
            <person name="Ohm R."/>
            <person name="Sun H."/>
            <person name="Tunlid A."/>
            <person name="Henrissat B."/>
            <person name="Grigoriev I.V."/>
            <person name="Hibbett D.S."/>
            <person name="Martin F."/>
        </authorList>
    </citation>
    <scope>NUCLEOTIDE SEQUENCE [LARGE SCALE GENOMIC DNA]</scope>
    <source>
        <strain evidence="3">MUT 4182</strain>
    </source>
</reference>
<protein>
    <submittedName>
        <fullName evidence="2">Uncharacterized protein</fullName>
    </submittedName>
</protein>
<dbReference type="EMBL" id="KN822971">
    <property type="protein sequence ID" value="KIO30505.1"/>
    <property type="molecule type" value="Genomic_DNA"/>
</dbReference>
<name>A0A0C3QG23_9AGAM</name>
<organism evidence="2 3">
    <name type="scientific">Tulasnella calospora MUT 4182</name>
    <dbReference type="NCBI Taxonomy" id="1051891"/>
    <lineage>
        <taxon>Eukaryota</taxon>
        <taxon>Fungi</taxon>
        <taxon>Dikarya</taxon>
        <taxon>Basidiomycota</taxon>
        <taxon>Agaricomycotina</taxon>
        <taxon>Agaricomycetes</taxon>
        <taxon>Cantharellales</taxon>
        <taxon>Tulasnellaceae</taxon>
        <taxon>Tulasnella</taxon>
    </lineage>
</organism>
<dbReference type="Proteomes" id="UP000054248">
    <property type="component" value="Unassembled WGS sequence"/>
</dbReference>
<dbReference type="HOGENOM" id="CLU_1950394_0_0_1"/>
<evidence type="ECO:0000313" key="2">
    <source>
        <dbReference type="EMBL" id="KIO30505.1"/>
    </source>
</evidence>
<proteinExistence type="predicted"/>
<feature type="region of interest" description="Disordered" evidence="1">
    <location>
        <begin position="1"/>
        <end position="45"/>
    </location>
</feature>
<evidence type="ECO:0000313" key="3">
    <source>
        <dbReference type="Proteomes" id="UP000054248"/>
    </source>
</evidence>
<dbReference type="AlphaFoldDB" id="A0A0C3QG23"/>
<reference evidence="2 3" key="1">
    <citation type="submission" date="2014-04" db="EMBL/GenBank/DDBJ databases">
        <authorList>
            <consortium name="DOE Joint Genome Institute"/>
            <person name="Kuo A."/>
            <person name="Girlanda M."/>
            <person name="Perotto S."/>
            <person name="Kohler A."/>
            <person name="Nagy L.G."/>
            <person name="Floudas D."/>
            <person name="Copeland A."/>
            <person name="Barry K.W."/>
            <person name="Cichocki N."/>
            <person name="Veneault-Fourrey C."/>
            <person name="LaButti K."/>
            <person name="Lindquist E.A."/>
            <person name="Lipzen A."/>
            <person name="Lundell T."/>
            <person name="Morin E."/>
            <person name="Murat C."/>
            <person name="Sun H."/>
            <person name="Tunlid A."/>
            <person name="Henrissat B."/>
            <person name="Grigoriev I.V."/>
            <person name="Hibbett D.S."/>
            <person name="Martin F."/>
            <person name="Nordberg H.P."/>
            <person name="Cantor M.N."/>
            <person name="Hua S.X."/>
        </authorList>
    </citation>
    <scope>NUCLEOTIDE SEQUENCE [LARGE SCALE GENOMIC DNA]</scope>
    <source>
        <strain evidence="2 3">MUT 4182</strain>
    </source>
</reference>
<evidence type="ECO:0000256" key="1">
    <source>
        <dbReference type="SAM" id="MobiDB-lite"/>
    </source>
</evidence>
<feature type="region of interest" description="Disordered" evidence="1">
    <location>
        <begin position="64"/>
        <end position="129"/>
    </location>
</feature>
<keyword evidence="3" id="KW-1185">Reference proteome</keyword>
<feature type="compositionally biased region" description="Acidic residues" evidence="1">
    <location>
        <begin position="102"/>
        <end position="123"/>
    </location>
</feature>
<sequence>MAAMLTVPVSPAVANAPGAVGGSGNPGASSSTMTHPPMVFPPGYDPAAAAAAFAQAQTAAQVAAVAQSEPVVERSNVPAHDGAGALAHQGERNAIGTSPEQQPEDADGEDDDDLDLDDLDDLQGGEKPT</sequence>
<accession>A0A0C3QG23</accession>